<name>A0A4Q7NYP0_9FLAO</name>
<gene>
    <name evidence="3" type="ORF">EV197_2583</name>
</gene>
<evidence type="ECO:0000259" key="2">
    <source>
        <dbReference type="PROSITE" id="PS50968"/>
    </source>
</evidence>
<dbReference type="InterPro" id="IPR000089">
    <property type="entry name" value="Biotin_lipoyl"/>
</dbReference>
<dbReference type="PROSITE" id="PS50968">
    <property type="entry name" value="BIOTINYL_LIPOYL"/>
    <property type="match status" value="1"/>
</dbReference>
<dbReference type="OrthoDB" id="9812676at2"/>
<keyword evidence="1" id="KW-0092">Biotin</keyword>
<dbReference type="Pfam" id="PF00364">
    <property type="entry name" value="Biotin_lipoyl"/>
    <property type="match status" value="1"/>
</dbReference>
<comment type="caution">
    <text evidence="3">The sequence shown here is derived from an EMBL/GenBank/DDBJ whole genome shotgun (WGS) entry which is preliminary data.</text>
</comment>
<reference evidence="3 4" key="1">
    <citation type="submission" date="2019-02" db="EMBL/GenBank/DDBJ databases">
        <title>Genomic Encyclopedia of Type Strains, Phase IV (KMG-IV): sequencing the most valuable type-strain genomes for metagenomic binning, comparative biology and taxonomic classification.</title>
        <authorList>
            <person name="Goeker M."/>
        </authorList>
    </citation>
    <scope>NUCLEOTIDE SEQUENCE [LARGE SCALE GENOMIC DNA]</scope>
    <source>
        <strain evidence="3 4">DSM 17196</strain>
    </source>
</reference>
<sequence>MGKTYKVLLNDSSEYSITEEEALQLDSVAAGKSTFHIIKDHSSTQASIIAEDFLNKHYVVKIDNTSYTVKIKDELDQQISEMGFALNTAANIDSITAPMPGLLLDIMVKTGQEVKENDPLLILEAMKMENVIVSPRDGVIKSITIDKGQPVDKNQLLIEFE</sequence>
<dbReference type="FunFam" id="2.40.50.100:FF:000003">
    <property type="entry name" value="Acetyl-CoA carboxylase biotin carboxyl carrier protein"/>
    <property type="match status" value="1"/>
</dbReference>
<dbReference type="PROSITE" id="PS00188">
    <property type="entry name" value="BIOTIN"/>
    <property type="match status" value="1"/>
</dbReference>
<dbReference type="CDD" id="cd06850">
    <property type="entry name" value="biotinyl_domain"/>
    <property type="match status" value="1"/>
</dbReference>
<dbReference type="Proteomes" id="UP000292262">
    <property type="component" value="Unassembled WGS sequence"/>
</dbReference>
<protein>
    <submittedName>
        <fullName evidence="3">Biotin carboxyl carrier protein</fullName>
    </submittedName>
</protein>
<evidence type="ECO:0000256" key="1">
    <source>
        <dbReference type="ARBA" id="ARBA00023267"/>
    </source>
</evidence>
<evidence type="ECO:0000313" key="3">
    <source>
        <dbReference type="EMBL" id="RZS92445.1"/>
    </source>
</evidence>
<dbReference type="PANTHER" id="PTHR45266">
    <property type="entry name" value="OXALOACETATE DECARBOXYLASE ALPHA CHAIN"/>
    <property type="match status" value="1"/>
</dbReference>
<dbReference type="InterPro" id="IPR050709">
    <property type="entry name" value="Biotin_Carboxyl_Carrier/Decarb"/>
</dbReference>
<accession>A0A4Q7NYP0</accession>
<organism evidence="3 4">
    <name type="scientific">Aquimarina brevivitae</name>
    <dbReference type="NCBI Taxonomy" id="323412"/>
    <lineage>
        <taxon>Bacteria</taxon>
        <taxon>Pseudomonadati</taxon>
        <taxon>Bacteroidota</taxon>
        <taxon>Flavobacteriia</taxon>
        <taxon>Flavobacteriales</taxon>
        <taxon>Flavobacteriaceae</taxon>
        <taxon>Aquimarina</taxon>
    </lineage>
</organism>
<dbReference type="Gene3D" id="2.40.50.100">
    <property type="match status" value="1"/>
</dbReference>
<dbReference type="SUPFAM" id="SSF51230">
    <property type="entry name" value="Single hybrid motif"/>
    <property type="match status" value="1"/>
</dbReference>
<dbReference type="AlphaFoldDB" id="A0A4Q7NYP0"/>
<feature type="domain" description="Lipoyl-binding" evidence="2">
    <location>
        <begin position="79"/>
        <end position="161"/>
    </location>
</feature>
<evidence type="ECO:0000313" key="4">
    <source>
        <dbReference type="Proteomes" id="UP000292262"/>
    </source>
</evidence>
<keyword evidence="4" id="KW-1185">Reference proteome</keyword>
<dbReference type="RefSeq" id="WP_130287129.1">
    <property type="nucleotide sequence ID" value="NZ_SGXE01000003.1"/>
</dbReference>
<dbReference type="PANTHER" id="PTHR45266:SF3">
    <property type="entry name" value="OXALOACETATE DECARBOXYLASE ALPHA CHAIN"/>
    <property type="match status" value="1"/>
</dbReference>
<proteinExistence type="predicted"/>
<dbReference type="InterPro" id="IPR001882">
    <property type="entry name" value="Biotin_BS"/>
</dbReference>
<dbReference type="EMBL" id="SGXE01000003">
    <property type="protein sequence ID" value="RZS92445.1"/>
    <property type="molecule type" value="Genomic_DNA"/>
</dbReference>
<dbReference type="InterPro" id="IPR011053">
    <property type="entry name" value="Single_hybrid_motif"/>
</dbReference>